<proteinExistence type="predicted"/>
<dbReference type="Proteomes" id="UP000271974">
    <property type="component" value="Unassembled WGS sequence"/>
</dbReference>
<reference evidence="1 2" key="1">
    <citation type="submission" date="2019-01" db="EMBL/GenBank/DDBJ databases">
        <title>A draft genome assembly of the solar-powered sea slug Elysia chlorotica.</title>
        <authorList>
            <person name="Cai H."/>
            <person name="Li Q."/>
            <person name="Fang X."/>
            <person name="Li J."/>
            <person name="Curtis N.E."/>
            <person name="Altenburger A."/>
            <person name="Shibata T."/>
            <person name="Feng M."/>
            <person name="Maeda T."/>
            <person name="Schwartz J.A."/>
            <person name="Shigenobu S."/>
            <person name="Lundholm N."/>
            <person name="Nishiyama T."/>
            <person name="Yang H."/>
            <person name="Hasebe M."/>
            <person name="Li S."/>
            <person name="Pierce S.K."/>
            <person name="Wang J."/>
        </authorList>
    </citation>
    <scope>NUCLEOTIDE SEQUENCE [LARGE SCALE GENOMIC DNA]</scope>
    <source>
        <strain evidence="1">EC2010</strain>
        <tissue evidence="1">Whole organism of an adult</tissue>
    </source>
</reference>
<accession>A0A433TM86</accession>
<dbReference type="AlphaFoldDB" id="A0A433TM86"/>
<dbReference type="EMBL" id="RQTK01000275">
    <property type="protein sequence ID" value="RUS82699.1"/>
    <property type="molecule type" value="Genomic_DNA"/>
</dbReference>
<evidence type="ECO:0000313" key="2">
    <source>
        <dbReference type="Proteomes" id="UP000271974"/>
    </source>
</evidence>
<comment type="caution">
    <text evidence="1">The sequence shown here is derived from an EMBL/GenBank/DDBJ whole genome shotgun (WGS) entry which is preliminary data.</text>
</comment>
<sequence>MSLGKRVDTDPDKHRVRQLEQDLNPRTFLIGTKALTPGEEVTLRVDTEFTDADLVCFLPPVLHIKVENSDLKIAVELDLWKGDIISYLDNIRIKKKSLREPMKVHEGEEGSLYLRGMKFRLSPLPHDGSLQQPTATYRISPQREHPSFDARGINVPGNPTRNLGGVDDSAVRLHRYRRSTETLYIDILPVVDFSLYSRWISLHQDPVLTESEITRYLATVLTAVRA</sequence>
<organism evidence="1 2">
    <name type="scientific">Elysia chlorotica</name>
    <name type="common">Eastern emerald elysia</name>
    <name type="synonym">Sea slug</name>
    <dbReference type="NCBI Taxonomy" id="188477"/>
    <lineage>
        <taxon>Eukaryota</taxon>
        <taxon>Metazoa</taxon>
        <taxon>Spiralia</taxon>
        <taxon>Lophotrochozoa</taxon>
        <taxon>Mollusca</taxon>
        <taxon>Gastropoda</taxon>
        <taxon>Heterobranchia</taxon>
        <taxon>Euthyneura</taxon>
        <taxon>Panpulmonata</taxon>
        <taxon>Sacoglossa</taxon>
        <taxon>Placobranchoidea</taxon>
        <taxon>Plakobranchidae</taxon>
        <taxon>Elysia</taxon>
    </lineage>
</organism>
<protein>
    <submittedName>
        <fullName evidence="1">Uncharacterized protein</fullName>
    </submittedName>
</protein>
<gene>
    <name evidence="1" type="ORF">EGW08_009536</name>
</gene>
<name>A0A433TM86_ELYCH</name>
<evidence type="ECO:0000313" key="1">
    <source>
        <dbReference type="EMBL" id="RUS82699.1"/>
    </source>
</evidence>
<keyword evidence="2" id="KW-1185">Reference proteome</keyword>